<dbReference type="EMBL" id="AWGJ01000004">
    <property type="protein sequence ID" value="ODN80990.1"/>
    <property type="molecule type" value="Genomic_DNA"/>
</dbReference>
<organism evidence="7 8">
    <name type="scientific">Cryptococcus amylolentus CBS 6039</name>
    <dbReference type="NCBI Taxonomy" id="1295533"/>
    <lineage>
        <taxon>Eukaryota</taxon>
        <taxon>Fungi</taxon>
        <taxon>Dikarya</taxon>
        <taxon>Basidiomycota</taxon>
        <taxon>Agaricomycotina</taxon>
        <taxon>Tremellomycetes</taxon>
        <taxon>Tremellales</taxon>
        <taxon>Cryptococcaceae</taxon>
        <taxon>Cryptococcus</taxon>
    </lineage>
</organism>
<sequence>MSRYYQQGVVPTLIPPQHAESKRDRKRRETVNKIEMLHEESWRARDEKFGQMYKEFHAENKMVNSQPPTSAKFLLHAYPVSVERDARLEAAEEEFQYKASQARKMYEQEREAIEAQYWEARDQIRQRLLGSIEDRRKRLRDEKEGGEVITENLLEADTHKPKRRSFFTPSSASTPNSLTPSGTRQSSYSRSKSPSSKVNPADLMHHSSLTPSLALISAEDILPNDSSLHVRPAPAGTTTYVPTQTGKRGGPRGKAATAENGGDGKELAAPGTSAALGIAAAQSSNRSRGVGGTRDQTLALGKSLAELAKMTQAAQLEIDGDWARMQGNTGRGRRTRGD</sequence>
<dbReference type="Proteomes" id="UP000094065">
    <property type="component" value="Unassembled WGS sequence"/>
</dbReference>
<evidence type="ECO:0000256" key="3">
    <source>
        <dbReference type="ARBA" id="ARBA00023015"/>
    </source>
</evidence>
<keyword evidence="8" id="KW-1185">Reference proteome</keyword>
<dbReference type="STRING" id="1295533.A0A1E3HXE6"/>
<feature type="region of interest" description="Disordered" evidence="6">
    <location>
        <begin position="1"/>
        <end position="29"/>
    </location>
</feature>
<evidence type="ECO:0000256" key="4">
    <source>
        <dbReference type="ARBA" id="ARBA00023163"/>
    </source>
</evidence>
<accession>A0A1E3HXE6</accession>
<evidence type="ECO:0000256" key="1">
    <source>
        <dbReference type="ARBA" id="ARBA00004123"/>
    </source>
</evidence>
<evidence type="ECO:0000256" key="2">
    <source>
        <dbReference type="ARBA" id="ARBA00022491"/>
    </source>
</evidence>
<keyword evidence="2" id="KW-0678">Repressor</keyword>
<proteinExistence type="predicted"/>
<dbReference type="OrthoDB" id="70376at2759"/>
<feature type="compositionally biased region" description="Low complexity" evidence="6">
    <location>
        <begin position="180"/>
        <end position="197"/>
    </location>
</feature>
<gene>
    <name evidence="7" type="ORF">L202_03099</name>
</gene>
<dbReference type="GO" id="GO:0005654">
    <property type="term" value="C:nucleoplasm"/>
    <property type="evidence" value="ECO:0007669"/>
    <property type="project" value="UniProtKB-ARBA"/>
</dbReference>
<dbReference type="SMART" id="SM01401">
    <property type="entry name" value="Sds3"/>
    <property type="match status" value="1"/>
</dbReference>
<dbReference type="GO" id="GO:0010468">
    <property type="term" value="P:regulation of gene expression"/>
    <property type="evidence" value="ECO:0007669"/>
    <property type="project" value="UniProtKB-ARBA"/>
</dbReference>
<feature type="region of interest" description="Disordered" evidence="6">
    <location>
        <begin position="226"/>
        <end position="265"/>
    </location>
</feature>
<dbReference type="InterPro" id="IPR013907">
    <property type="entry name" value="Sds3"/>
</dbReference>
<comment type="caution">
    <text evidence="7">The sequence shown here is derived from an EMBL/GenBank/DDBJ whole genome shotgun (WGS) entry which is preliminary data.</text>
</comment>
<dbReference type="PANTHER" id="PTHR21964">
    <property type="entry name" value="BREAST CANCER METASTASIS-SUPPRESSOR 1"/>
    <property type="match status" value="1"/>
</dbReference>
<evidence type="ECO:0000256" key="6">
    <source>
        <dbReference type="SAM" id="MobiDB-lite"/>
    </source>
</evidence>
<evidence type="ECO:0000313" key="8">
    <source>
        <dbReference type="Proteomes" id="UP000094065"/>
    </source>
</evidence>
<dbReference type="GeneID" id="30154408"/>
<name>A0A1E3HXE6_9TREE</name>
<evidence type="ECO:0000256" key="5">
    <source>
        <dbReference type="ARBA" id="ARBA00023242"/>
    </source>
</evidence>
<feature type="compositionally biased region" description="Polar residues" evidence="6">
    <location>
        <begin position="167"/>
        <end position="179"/>
    </location>
</feature>
<keyword evidence="5" id="KW-0539">Nucleus</keyword>
<dbReference type="Pfam" id="PF08598">
    <property type="entry name" value="Sds3"/>
    <property type="match status" value="1"/>
</dbReference>
<feature type="region of interest" description="Disordered" evidence="6">
    <location>
        <begin position="150"/>
        <end position="204"/>
    </location>
</feature>
<evidence type="ECO:0000313" key="7">
    <source>
        <dbReference type="EMBL" id="ODN80990.1"/>
    </source>
</evidence>
<comment type="subcellular location">
    <subcellularLocation>
        <location evidence="1">Nucleus</location>
    </subcellularLocation>
</comment>
<keyword evidence="4" id="KW-0804">Transcription</keyword>
<reference evidence="7 8" key="1">
    <citation type="submission" date="2016-06" db="EMBL/GenBank/DDBJ databases">
        <title>Evolution of pathogenesis and genome organization in the Tremellales.</title>
        <authorList>
            <person name="Cuomo C."/>
            <person name="Litvintseva A."/>
            <person name="Heitman J."/>
            <person name="Chen Y."/>
            <person name="Sun S."/>
            <person name="Springer D."/>
            <person name="Dromer F."/>
            <person name="Young S."/>
            <person name="Zeng Q."/>
            <person name="Chapman S."/>
            <person name="Gujja S."/>
            <person name="Saif S."/>
            <person name="Birren B."/>
        </authorList>
    </citation>
    <scope>NUCLEOTIDE SEQUENCE [LARGE SCALE GENOMIC DNA]</scope>
    <source>
        <strain evidence="7 8">CBS 6039</strain>
    </source>
</reference>
<dbReference type="RefSeq" id="XP_018995556.1">
    <property type="nucleotide sequence ID" value="XM_019136887.1"/>
</dbReference>
<protein>
    <submittedName>
        <fullName evidence="7">Uncharacterized protein</fullName>
    </submittedName>
</protein>
<feature type="compositionally biased region" description="Basic and acidic residues" evidence="6">
    <location>
        <begin position="19"/>
        <end position="29"/>
    </location>
</feature>
<feature type="compositionally biased region" description="Polar residues" evidence="6">
    <location>
        <begin position="236"/>
        <end position="246"/>
    </location>
</feature>
<dbReference type="AlphaFoldDB" id="A0A1E3HXE6"/>
<keyword evidence="3" id="KW-0805">Transcription regulation</keyword>